<dbReference type="AlphaFoldDB" id="A0A8S1Y2L3"/>
<evidence type="ECO:0000313" key="2">
    <source>
        <dbReference type="EMBL" id="CAD8205884.1"/>
    </source>
</evidence>
<reference evidence="2" key="1">
    <citation type="submission" date="2021-01" db="EMBL/GenBank/DDBJ databases">
        <authorList>
            <consortium name="Genoscope - CEA"/>
            <person name="William W."/>
        </authorList>
    </citation>
    <scope>NUCLEOTIDE SEQUENCE</scope>
</reference>
<gene>
    <name evidence="2" type="ORF">PPENT_87.1.T1420048</name>
</gene>
<accession>A0A8S1Y2L3</accession>
<comment type="caution">
    <text evidence="2">The sequence shown here is derived from an EMBL/GenBank/DDBJ whole genome shotgun (WGS) entry which is preliminary data.</text>
</comment>
<evidence type="ECO:0000313" key="3">
    <source>
        <dbReference type="Proteomes" id="UP000689195"/>
    </source>
</evidence>
<organism evidence="2 3">
    <name type="scientific">Paramecium pentaurelia</name>
    <dbReference type="NCBI Taxonomy" id="43138"/>
    <lineage>
        <taxon>Eukaryota</taxon>
        <taxon>Sar</taxon>
        <taxon>Alveolata</taxon>
        <taxon>Ciliophora</taxon>
        <taxon>Intramacronucleata</taxon>
        <taxon>Oligohymenophorea</taxon>
        <taxon>Peniculida</taxon>
        <taxon>Parameciidae</taxon>
        <taxon>Paramecium</taxon>
    </lineage>
</organism>
<name>A0A8S1Y2L3_9CILI</name>
<dbReference type="Proteomes" id="UP000689195">
    <property type="component" value="Unassembled WGS sequence"/>
</dbReference>
<protein>
    <submittedName>
        <fullName evidence="2">Uncharacterized protein</fullName>
    </submittedName>
</protein>
<feature type="coiled-coil region" evidence="1">
    <location>
        <begin position="72"/>
        <end position="120"/>
    </location>
</feature>
<keyword evidence="3" id="KW-1185">Reference proteome</keyword>
<proteinExistence type="predicted"/>
<evidence type="ECO:0000256" key="1">
    <source>
        <dbReference type="SAM" id="Coils"/>
    </source>
</evidence>
<dbReference type="EMBL" id="CAJJDO010000142">
    <property type="protein sequence ID" value="CAD8205884.1"/>
    <property type="molecule type" value="Genomic_DNA"/>
</dbReference>
<sequence length="266" mass="31749">MRNVINYIKNLEQSIEITKKNIIKFFQNQNSKEKNTMQLLATQLDKNKNCFNHIRPILEDLLNVFNYFGVINEQLQSNNQILESQLQNLNNRNNDFEKKIESLINELNQKKEEEKKLIIEQVIYSQENRIETQSLNKLNQYSKLQNRFFDQIKDNIGNMLILNLNFFVLWIFHVNSKQQDTQSLESTKSFIIGLQDQNNTIELDSMQQQLKKNVEFIEQIYSQSTSYSIFNKYHFQNLQSALKILQTIQNYKQEIENHKQAIQNTN</sequence>
<keyword evidence="1" id="KW-0175">Coiled coil</keyword>